<evidence type="ECO:0000313" key="1">
    <source>
        <dbReference type="EMBL" id="OGF99465.1"/>
    </source>
</evidence>
<gene>
    <name evidence="1" type="ORF">A2Y99_00375</name>
</gene>
<evidence type="ECO:0008006" key="3">
    <source>
        <dbReference type="Google" id="ProtNLM"/>
    </source>
</evidence>
<organism evidence="1 2">
    <name type="scientific">Candidatus Gottesmanbacteria bacterium RBG_13_37_7</name>
    <dbReference type="NCBI Taxonomy" id="1798369"/>
    <lineage>
        <taxon>Bacteria</taxon>
        <taxon>Candidatus Gottesmaniibacteriota</taxon>
    </lineage>
</organism>
<dbReference type="Proteomes" id="UP000178230">
    <property type="component" value="Unassembled WGS sequence"/>
</dbReference>
<dbReference type="InterPro" id="IPR047729">
    <property type="entry name" value="Sce7726-like"/>
</dbReference>
<dbReference type="AlphaFoldDB" id="A0A1F5YH05"/>
<proteinExistence type="predicted"/>
<evidence type="ECO:0000313" key="2">
    <source>
        <dbReference type="Proteomes" id="UP000178230"/>
    </source>
</evidence>
<name>A0A1F5YH05_9BACT</name>
<protein>
    <recommendedName>
        <fullName evidence="3">Sce7726 family protein</fullName>
    </recommendedName>
</protein>
<sequence length="195" mass="22541">MNQTNDINIREALFTWLNKEYSAYPEYRIVPELGLWHGAARIDIAVINGVLHGYEIKSDSDTLARLPEQMQAYNAIFDQVTLVVGNKHFIEAFKMVPDWWGIRTAHMESDNSIYFNLIRAPKGNPAQDDISIARLLWKREALDILETIGKANGVRSKPREVVYERLVESMELELLKKHVWSILQSFRQGWRSGVL</sequence>
<comment type="caution">
    <text evidence="1">The sequence shown here is derived from an EMBL/GenBank/DDBJ whole genome shotgun (WGS) entry which is preliminary data.</text>
</comment>
<reference evidence="1 2" key="1">
    <citation type="journal article" date="2016" name="Nat. Commun.">
        <title>Thousands of microbial genomes shed light on interconnected biogeochemical processes in an aquifer system.</title>
        <authorList>
            <person name="Anantharaman K."/>
            <person name="Brown C.T."/>
            <person name="Hug L.A."/>
            <person name="Sharon I."/>
            <person name="Castelle C.J."/>
            <person name="Probst A.J."/>
            <person name="Thomas B.C."/>
            <person name="Singh A."/>
            <person name="Wilkins M.J."/>
            <person name="Karaoz U."/>
            <person name="Brodie E.L."/>
            <person name="Williams K.H."/>
            <person name="Hubbard S.S."/>
            <person name="Banfield J.F."/>
        </authorList>
    </citation>
    <scope>NUCLEOTIDE SEQUENCE [LARGE SCALE GENOMIC DNA]</scope>
</reference>
<accession>A0A1F5YH05</accession>
<dbReference type="NCBIfam" id="NF033832">
    <property type="entry name" value="sce7726_fam"/>
    <property type="match status" value="1"/>
</dbReference>
<dbReference type="EMBL" id="MFIY01000052">
    <property type="protein sequence ID" value="OGF99465.1"/>
    <property type="molecule type" value="Genomic_DNA"/>
</dbReference>